<sequence>MNEIYLLNDWLIKEFQKNELVNTISTLSSLRIDTQLANIYPLVNLDLQDTDITESQILASYRITIVQQRDFKTSQTDNKLLTDSNYIDNVSETHSIAHKLLNKLLRDYNELNIEITSQSTLRQLKDWSRNSLDGVQFDLELAIPNQGTIC</sequence>
<evidence type="ECO:0000313" key="2">
    <source>
        <dbReference type="Proteomes" id="UP000533639"/>
    </source>
</evidence>
<dbReference type="Proteomes" id="UP000533639">
    <property type="component" value="Unassembled WGS sequence"/>
</dbReference>
<dbReference type="EMBL" id="CAIJDE010000028">
    <property type="protein sequence ID" value="CAC9972919.1"/>
    <property type="molecule type" value="Genomic_DNA"/>
</dbReference>
<evidence type="ECO:0000313" key="1">
    <source>
        <dbReference type="EMBL" id="CAC9972919.1"/>
    </source>
</evidence>
<comment type="caution">
    <text evidence="1">The sequence shown here is derived from an EMBL/GenBank/DDBJ whole genome shotgun (WGS) entry which is preliminary data.</text>
</comment>
<dbReference type="RefSeq" id="WP_180856513.1">
    <property type="nucleotide sequence ID" value="NZ_CAIJDE010000028.1"/>
</dbReference>
<keyword evidence="2" id="KW-1185">Reference proteome</keyword>
<reference evidence="1 2" key="1">
    <citation type="submission" date="2020-06" db="EMBL/GenBank/DDBJ databases">
        <authorList>
            <person name="Criscuolo A."/>
        </authorList>
    </citation>
    <scope>NUCLEOTIDE SEQUENCE [LARGE SCALE GENOMIC DNA]</scope>
    <source>
        <strain evidence="1">PXU-55</strain>
    </source>
</reference>
<organism evidence="1 2">
    <name type="scientific">Flavobacterium panici</name>
    <dbReference type="NCBI Taxonomy" id="2654843"/>
    <lineage>
        <taxon>Bacteria</taxon>
        <taxon>Pseudomonadati</taxon>
        <taxon>Bacteroidota</taxon>
        <taxon>Flavobacteriia</taxon>
        <taxon>Flavobacteriales</taxon>
        <taxon>Flavobacteriaceae</taxon>
        <taxon>Flavobacterium</taxon>
    </lineage>
</organism>
<proteinExistence type="predicted"/>
<dbReference type="AlphaFoldDB" id="A0A9N8P0C4"/>
<gene>
    <name evidence="1" type="ORF">FLAPXU55_00598</name>
</gene>
<name>A0A9N8P0C4_9FLAO</name>
<accession>A0A9N8P0C4</accession>
<protein>
    <submittedName>
        <fullName evidence="1">Uncharacterized protein</fullName>
    </submittedName>
</protein>